<dbReference type="RefSeq" id="WP_055286645.1">
    <property type="nucleotide sequence ID" value="NZ_CABIXW010000003.1"/>
</dbReference>
<dbReference type="AlphaFoldDB" id="A0A174Z839"/>
<organism evidence="2 3">
    <name type="scientific">Lachnospira eligens</name>
    <dbReference type="NCBI Taxonomy" id="39485"/>
    <lineage>
        <taxon>Bacteria</taxon>
        <taxon>Bacillati</taxon>
        <taxon>Bacillota</taxon>
        <taxon>Clostridia</taxon>
        <taxon>Lachnospirales</taxon>
        <taxon>Lachnospiraceae</taxon>
        <taxon>Lachnospira</taxon>
    </lineage>
</organism>
<evidence type="ECO:0000313" key="2">
    <source>
        <dbReference type="EMBL" id="CUQ83504.1"/>
    </source>
</evidence>
<accession>A0A174Z839</accession>
<dbReference type="EMBL" id="CZBV01000003">
    <property type="protein sequence ID" value="CUQ83504.1"/>
    <property type="molecule type" value="Genomic_DNA"/>
</dbReference>
<keyword evidence="1" id="KW-1133">Transmembrane helix</keyword>
<protein>
    <submittedName>
        <fullName evidence="2">Uncharacterized protein</fullName>
    </submittedName>
</protein>
<reference evidence="2 3" key="1">
    <citation type="submission" date="2015-09" db="EMBL/GenBank/DDBJ databases">
        <authorList>
            <consortium name="Pathogen Informatics"/>
        </authorList>
    </citation>
    <scope>NUCLEOTIDE SEQUENCE [LARGE SCALE GENOMIC DNA]</scope>
    <source>
        <strain evidence="2 3">2789STDY5834878</strain>
    </source>
</reference>
<evidence type="ECO:0000313" key="3">
    <source>
        <dbReference type="Proteomes" id="UP000095780"/>
    </source>
</evidence>
<keyword evidence="1" id="KW-0812">Transmembrane</keyword>
<dbReference type="Proteomes" id="UP000095780">
    <property type="component" value="Unassembled WGS sequence"/>
</dbReference>
<proteinExistence type="predicted"/>
<name>A0A174Z839_9FIRM</name>
<feature type="transmembrane region" description="Helical" evidence="1">
    <location>
        <begin position="30"/>
        <end position="53"/>
    </location>
</feature>
<sequence length="241" mass="26632">MFQKKAVVTEKDNKKMMAKKKKGGDIKVKLIAVLKVIVLPALFAGIVVCGLYLSMQNKLEAESLKGQVLVMKENVVANTFVKYEDADKYFTSVAVEKIAIPENAYTSTSDLPKEGFYIEDAMTKAQMVLKDNLASKDQVMDKYKGGYEITSFAAESFDDSVNDSLRKGDIVDVYAVDPASEMLVLMAENVYVSEVYDNAGKKITDDEGVATSFTVWVTPEEVESINTAVVYGGIQMYLKTE</sequence>
<evidence type="ECO:0000256" key="1">
    <source>
        <dbReference type="SAM" id="Phobius"/>
    </source>
</evidence>
<gene>
    <name evidence="2" type="ORF">ERS852492_01208</name>
</gene>
<keyword evidence="1" id="KW-0472">Membrane</keyword>